<organism evidence="3 4">
    <name type="scientific">Enterovibrio norvegicus DSM 15893</name>
    <dbReference type="NCBI Taxonomy" id="1121869"/>
    <lineage>
        <taxon>Bacteria</taxon>
        <taxon>Pseudomonadati</taxon>
        <taxon>Pseudomonadota</taxon>
        <taxon>Gammaproteobacteria</taxon>
        <taxon>Vibrionales</taxon>
        <taxon>Vibrionaceae</taxon>
        <taxon>Enterovibrio</taxon>
    </lineage>
</organism>
<dbReference type="OrthoDB" id="9788924at2"/>
<dbReference type="EMBL" id="FOWR01000018">
    <property type="protein sequence ID" value="SFP58536.1"/>
    <property type="molecule type" value="Genomic_DNA"/>
</dbReference>
<keyword evidence="3" id="KW-0378">Hydrolase</keyword>
<dbReference type="GeneID" id="35870789"/>
<dbReference type="GO" id="GO:0016787">
    <property type="term" value="F:hydrolase activity"/>
    <property type="evidence" value="ECO:0007669"/>
    <property type="project" value="UniProtKB-KW"/>
</dbReference>
<dbReference type="AlphaFoldDB" id="A0A1I5RKT6"/>
<dbReference type="RefSeq" id="WP_074927177.1">
    <property type="nucleotide sequence ID" value="NZ_FOWR01000018.1"/>
</dbReference>
<evidence type="ECO:0000256" key="1">
    <source>
        <dbReference type="PIRSR" id="PIRSR620023-1"/>
    </source>
</evidence>
<accession>A0A1I5RKT6</accession>
<evidence type="ECO:0000313" key="4">
    <source>
        <dbReference type="Proteomes" id="UP000182692"/>
    </source>
</evidence>
<dbReference type="Gene3D" id="3.40.50.11190">
    <property type="match status" value="1"/>
</dbReference>
<proteinExistence type="predicted"/>
<evidence type="ECO:0000313" key="3">
    <source>
        <dbReference type="EMBL" id="SFP58536.1"/>
    </source>
</evidence>
<gene>
    <name evidence="3" type="ORF">SAMN03084138_02566</name>
</gene>
<dbReference type="SUPFAM" id="SSF53756">
    <property type="entry name" value="UDP-Glycosyltransferase/glycogen phosphorylase"/>
    <property type="match status" value="1"/>
</dbReference>
<feature type="binding site" evidence="2">
    <location>
        <position position="172"/>
    </location>
    <ligand>
        <name>substrate</name>
    </ligand>
</feature>
<dbReference type="NCBIfam" id="TIGR03590">
    <property type="entry name" value="PseG"/>
    <property type="match status" value="1"/>
</dbReference>
<dbReference type="STRING" id="1121869.SAMN03084138_02566"/>
<feature type="binding site" evidence="2">
    <location>
        <position position="272"/>
    </location>
    <ligand>
        <name>substrate</name>
    </ligand>
</feature>
<sequence length="355" mass="39904">MNVVIRVDASNQIGTGHVMRCLVLAKKLLERQHTVTMLSRALTGNLIDYCRQQGIAVVALPAIEDVVSSDRNDYQHWLGVSQEEDANQCLAALKDTPFDWVVFDHYALDTQWQSLMKRQGAKIFAIDDLANREHNCEILFDHNPWPDFENRYHALVPASSQQLLGPTFALLRDSFASLRETRKEDIKNQVIAFFSGTDPTGECLKLLSACQQISSLPFRVVLVYGMSNPREAQLLEKPLPTFVTLVKSLPEFETELAHSRYAFGGAGVSAIERTCLRLPSTLVSVAENQREMAEHLTKSGLYRYLGVSDATTPAYYTNELAWLAEHWETLPWRLPESDIDGDGANRVVDAMEAFS</sequence>
<feature type="active site" description="Proton acceptor" evidence="1">
    <location>
        <position position="17"/>
    </location>
</feature>
<dbReference type="Gene3D" id="3.40.50.2000">
    <property type="entry name" value="Glycogen Phosphorylase B"/>
    <property type="match status" value="1"/>
</dbReference>
<name>A0A1I5RKT6_9GAMM</name>
<dbReference type="InterPro" id="IPR020023">
    <property type="entry name" value="PseG"/>
</dbReference>
<evidence type="ECO:0000256" key="2">
    <source>
        <dbReference type="PIRSR" id="PIRSR620023-2"/>
    </source>
</evidence>
<dbReference type="Proteomes" id="UP000182692">
    <property type="component" value="Unassembled WGS sequence"/>
</dbReference>
<reference evidence="3 4" key="1">
    <citation type="submission" date="2016-10" db="EMBL/GenBank/DDBJ databases">
        <authorList>
            <person name="de Groot N.N."/>
        </authorList>
    </citation>
    <scope>NUCLEOTIDE SEQUENCE [LARGE SCALE GENOMIC DNA]</scope>
    <source>
        <strain evidence="3 4">DSM 15893</strain>
    </source>
</reference>
<protein>
    <submittedName>
        <fullName evidence="3">UDP-2,4-diacetamido-2,4,6-trideoxy-beta-L-altropyranose hydrolase</fullName>
    </submittedName>
</protein>